<evidence type="ECO:0000256" key="1">
    <source>
        <dbReference type="ARBA" id="ARBA00004141"/>
    </source>
</evidence>
<feature type="transmembrane region" description="Helical" evidence="5">
    <location>
        <begin position="237"/>
        <end position="256"/>
    </location>
</feature>
<keyword evidence="2 5" id="KW-0812">Transmembrane</keyword>
<proteinExistence type="predicted"/>
<evidence type="ECO:0000256" key="4">
    <source>
        <dbReference type="ARBA" id="ARBA00023136"/>
    </source>
</evidence>
<name>A0AA46DY15_9FUSO</name>
<dbReference type="InterPro" id="IPR000620">
    <property type="entry name" value="EamA_dom"/>
</dbReference>
<evidence type="ECO:0000256" key="3">
    <source>
        <dbReference type="ARBA" id="ARBA00022989"/>
    </source>
</evidence>
<feature type="domain" description="EamA" evidence="6">
    <location>
        <begin position="150"/>
        <end position="279"/>
    </location>
</feature>
<feature type="transmembrane region" description="Helical" evidence="5">
    <location>
        <begin position="262"/>
        <end position="280"/>
    </location>
</feature>
<reference evidence="7 8" key="1">
    <citation type="submission" date="2019-03" db="EMBL/GenBank/DDBJ databases">
        <title>Genomic Encyclopedia of Type Strains, Phase IV (KMG-IV): sequencing the most valuable type-strain genomes for metagenomic binning, comparative biology and taxonomic classification.</title>
        <authorList>
            <person name="Goeker M."/>
        </authorList>
    </citation>
    <scope>NUCLEOTIDE SEQUENCE [LARGE SCALE GENOMIC DNA]</scope>
    <source>
        <strain evidence="7 8">DSM 100055</strain>
    </source>
</reference>
<protein>
    <submittedName>
        <fullName evidence="7">Drug/metabolite transporter (DMT)-like permease</fullName>
    </submittedName>
</protein>
<sequence length="286" mass="32169">MNVDKIKGYGYILLSVIFFYLMSISVKLITKNGNIPGVEVSFFRFLIGMIIVWGNKIRYNQNIKPVNKKAVYARAFLNTFAVILFFVTIQLTTTTKANIYNMTYPIFVAIFAPIFLKNETFNLKKIFAVILAFYGTYLISGIQLNSFEIADVLGILMGVVAGLAIVSLRAARLTDKPSTILFYLMNIGTLVTLIMFFYMFKMPNLKELLLLLIMGILSFLGQYTITKGYKYVSAVEGSVLSATRIFIASIMGIIFLNEANNFTIFLGGTLIFIAILILNLNKVEEK</sequence>
<keyword evidence="8" id="KW-1185">Reference proteome</keyword>
<feature type="transmembrane region" description="Helical" evidence="5">
    <location>
        <begin position="123"/>
        <end position="143"/>
    </location>
</feature>
<feature type="transmembrane region" description="Helical" evidence="5">
    <location>
        <begin position="99"/>
        <end position="116"/>
    </location>
</feature>
<feature type="transmembrane region" description="Helical" evidence="5">
    <location>
        <begin position="180"/>
        <end position="202"/>
    </location>
</feature>
<dbReference type="Pfam" id="PF00892">
    <property type="entry name" value="EamA"/>
    <property type="match status" value="2"/>
</dbReference>
<dbReference type="RefSeq" id="WP_134113371.1">
    <property type="nucleotide sequence ID" value="NZ_SOBG01000006.1"/>
</dbReference>
<feature type="transmembrane region" description="Helical" evidence="5">
    <location>
        <begin position="149"/>
        <end position="168"/>
    </location>
</feature>
<dbReference type="PANTHER" id="PTHR22911">
    <property type="entry name" value="ACYL-MALONYL CONDENSING ENZYME-RELATED"/>
    <property type="match status" value="1"/>
</dbReference>
<keyword evidence="3 5" id="KW-1133">Transmembrane helix</keyword>
<evidence type="ECO:0000256" key="5">
    <source>
        <dbReference type="SAM" id="Phobius"/>
    </source>
</evidence>
<evidence type="ECO:0000313" key="7">
    <source>
        <dbReference type="EMBL" id="TDT69159.1"/>
    </source>
</evidence>
<feature type="transmembrane region" description="Helical" evidence="5">
    <location>
        <begin position="75"/>
        <end position="93"/>
    </location>
</feature>
<evidence type="ECO:0000256" key="2">
    <source>
        <dbReference type="ARBA" id="ARBA00022692"/>
    </source>
</evidence>
<dbReference type="Proteomes" id="UP000294678">
    <property type="component" value="Unassembled WGS sequence"/>
</dbReference>
<dbReference type="InterPro" id="IPR037185">
    <property type="entry name" value="EmrE-like"/>
</dbReference>
<feature type="transmembrane region" description="Helical" evidence="5">
    <location>
        <begin position="208"/>
        <end position="225"/>
    </location>
</feature>
<feature type="domain" description="EamA" evidence="6">
    <location>
        <begin position="7"/>
        <end position="140"/>
    </location>
</feature>
<dbReference type="AlphaFoldDB" id="A0AA46DY15"/>
<comment type="caution">
    <text evidence="7">The sequence shown here is derived from an EMBL/GenBank/DDBJ whole genome shotgun (WGS) entry which is preliminary data.</text>
</comment>
<gene>
    <name evidence="7" type="ORF">EV215_1501</name>
</gene>
<feature type="transmembrane region" description="Helical" evidence="5">
    <location>
        <begin position="35"/>
        <end position="54"/>
    </location>
</feature>
<keyword evidence="4 5" id="KW-0472">Membrane</keyword>
<evidence type="ECO:0000259" key="6">
    <source>
        <dbReference type="Pfam" id="PF00892"/>
    </source>
</evidence>
<feature type="transmembrane region" description="Helical" evidence="5">
    <location>
        <begin position="9"/>
        <end position="29"/>
    </location>
</feature>
<dbReference type="GO" id="GO:0016020">
    <property type="term" value="C:membrane"/>
    <property type="evidence" value="ECO:0007669"/>
    <property type="project" value="UniProtKB-SubCell"/>
</dbReference>
<accession>A0AA46DY15</accession>
<dbReference type="PANTHER" id="PTHR22911:SF6">
    <property type="entry name" value="SOLUTE CARRIER FAMILY 35 MEMBER G1"/>
    <property type="match status" value="1"/>
</dbReference>
<comment type="subcellular location">
    <subcellularLocation>
        <location evidence="1">Membrane</location>
        <topology evidence="1">Multi-pass membrane protein</topology>
    </subcellularLocation>
</comment>
<organism evidence="7 8">
    <name type="scientific">Hypnocyclicus thermotrophus</name>
    <dbReference type="NCBI Taxonomy" id="1627895"/>
    <lineage>
        <taxon>Bacteria</taxon>
        <taxon>Fusobacteriati</taxon>
        <taxon>Fusobacteriota</taxon>
        <taxon>Fusobacteriia</taxon>
        <taxon>Fusobacteriales</taxon>
        <taxon>Fusobacteriaceae</taxon>
        <taxon>Hypnocyclicus</taxon>
    </lineage>
</organism>
<evidence type="ECO:0000313" key="8">
    <source>
        <dbReference type="Proteomes" id="UP000294678"/>
    </source>
</evidence>
<dbReference type="EMBL" id="SOBG01000006">
    <property type="protein sequence ID" value="TDT69159.1"/>
    <property type="molecule type" value="Genomic_DNA"/>
</dbReference>
<dbReference type="SUPFAM" id="SSF103481">
    <property type="entry name" value="Multidrug resistance efflux transporter EmrE"/>
    <property type="match status" value="2"/>
</dbReference>